<comment type="caution">
    <text evidence="5">The sequence shown here is derived from an EMBL/GenBank/DDBJ whole genome shotgun (WGS) entry which is preliminary data.</text>
</comment>
<evidence type="ECO:0000313" key="6">
    <source>
        <dbReference type="Proteomes" id="UP001285441"/>
    </source>
</evidence>
<dbReference type="GO" id="GO:0071014">
    <property type="term" value="C:post-mRNA release spliceosomal complex"/>
    <property type="evidence" value="ECO:0007669"/>
    <property type="project" value="TreeGrafter"/>
</dbReference>
<evidence type="ECO:0000256" key="1">
    <source>
        <dbReference type="ARBA" id="ARBA00006795"/>
    </source>
</evidence>
<dbReference type="PANTHER" id="PTHR12072">
    <property type="entry name" value="CWF19, CELL CYCLE CONTROL PROTEIN"/>
    <property type="match status" value="1"/>
</dbReference>
<dbReference type="InterPro" id="IPR006767">
    <property type="entry name" value="Cwf19-like_C_dom-2"/>
</dbReference>
<dbReference type="GO" id="GO:0000398">
    <property type="term" value="P:mRNA splicing, via spliceosome"/>
    <property type="evidence" value="ECO:0007669"/>
    <property type="project" value="TreeGrafter"/>
</dbReference>
<reference evidence="5" key="1">
    <citation type="journal article" date="2023" name="Mol. Phylogenet. Evol.">
        <title>Genome-scale phylogeny and comparative genomics of the fungal order Sordariales.</title>
        <authorList>
            <person name="Hensen N."/>
            <person name="Bonometti L."/>
            <person name="Westerberg I."/>
            <person name="Brannstrom I.O."/>
            <person name="Guillou S."/>
            <person name="Cros-Aarteil S."/>
            <person name="Calhoun S."/>
            <person name="Haridas S."/>
            <person name="Kuo A."/>
            <person name="Mondo S."/>
            <person name="Pangilinan J."/>
            <person name="Riley R."/>
            <person name="LaButti K."/>
            <person name="Andreopoulos B."/>
            <person name="Lipzen A."/>
            <person name="Chen C."/>
            <person name="Yan M."/>
            <person name="Daum C."/>
            <person name="Ng V."/>
            <person name="Clum A."/>
            <person name="Steindorff A."/>
            <person name="Ohm R.A."/>
            <person name="Martin F."/>
            <person name="Silar P."/>
            <person name="Natvig D.O."/>
            <person name="Lalanne C."/>
            <person name="Gautier V."/>
            <person name="Ament-Velasquez S.L."/>
            <person name="Kruys A."/>
            <person name="Hutchinson M.I."/>
            <person name="Powell A.J."/>
            <person name="Barry K."/>
            <person name="Miller A.N."/>
            <person name="Grigoriev I.V."/>
            <person name="Debuchy R."/>
            <person name="Gladieux P."/>
            <person name="Hiltunen Thoren M."/>
            <person name="Johannesson H."/>
        </authorList>
    </citation>
    <scope>NUCLEOTIDE SEQUENCE</scope>
    <source>
        <strain evidence="5">CBS 232.78</strain>
    </source>
</reference>
<keyword evidence="6" id="KW-1185">Reference proteome</keyword>
<reference evidence="5" key="2">
    <citation type="submission" date="2023-06" db="EMBL/GenBank/DDBJ databases">
        <authorList>
            <consortium name="Lawrence Berkeley National Laboratory"/>
            <person name="Haridas S."/>
            <person name="Hensen N."/>
            <person name="Bonometti L."/>
            <person name="Westerberg I."/>
            <person name="Brannstrom I.O."/>
            <person name="Guillou S."/>
            <person name="Cros-Aarteil S."/>
            <person name="Calhoun S."/>
            <person name="Kuo A."/>
            <person name="Mondo S."/>
            <person name="Pangilinan J."/>
            <person name="Riley R."/>
            <person name="LaButti K."/>
            <person name="Andreopoulos B."/>
            <person name="Lipzen A."/>
            <person name="Chen C."/>
            <person name="Yanf M."/>
            <person name="Daum C."/>
            <person name="Ng V."/>
            <person name="Clum A."/>
            <person name="Steindorff A."/>
            <person name="Ohm R."/>
            <person name="Martin F."/>
            <person name="Silar P."/>
            <person name="Natvig D."/>
            <person name="Lalanne C."/>
            <person name="Gautier V."/>
            <person name="Ament-velasquez S.L."/>
            <person name="Kruys A."/>
            <person name="Hutchinson M.I."/>
            <person name="Powell A.J."/>
            <person name="Barry K."/>
            <person name="Miller A.N."/>
            <person name="Grigoriev I.V."/>
            <person name="Debuchy R."/>
            <person name="Gladieux P."/>
            <person name="Thoren M.H."/>
            <person name="Johannesson H."/>
        </authorList>
    </citation>
    <scope>NUCLEOTIDE SEQUENCE</scope>
    <source>
        <strain evidence="5">CBS 232.78</strain>
    </source>
</reference>
<sequence>MDGLDDFEKSLAAEKVERERAAKEKEERRERKHKHHRSDRDRDGHRDRDERKDSHGDIERHRHHRSHNRDSDDDGHRHKRSRRSRDDEEADSSSRHRHKHRHRSREGSSDREDARDRERKSGGKDVKHLKHNDPKEDLPLPDEEKTPTDAEPLIRDSWMTAPSALDIDYVQRGSKGKSPPPKKEEPKREVHHRELNTGLDELEDRMLANEKLNATVREVGYKFGDQGSQWRMTKLKAVYTTAEQTGRPVDEVAFERFGSLKEFDDAREEKTEMDRRRVYGKGYVGKEKPTGDLYEERTAKMRRDQEEARRRFPSPQPEQGVVVEDPSAAAAPPLDQTALNRMRAQLMKAKLRNAPDVTKLEEEYNAAMEAFSSGITASSAAGNAVILDASHSRMLAGSRGEVKAVTNKRGTERGTVVENEDMSIEDMVREERRTRGQAGGEGMRLAERIAKDGKFDNDLEYLDENAEKLAKRVHKNEISLKNVAVSEYKKLNRILDNCPLCHHEDRTGSQAQPIAPIISLATRVFLTLPTAPELTGAEGGAIIVPISHRTNLLECDDDEWEEIRNFMKSLTRLYHDKGQDVVFYENAAAPQRRLHAALVAVPIPYELGNTAPAFFREAMLSADEEWSQHKKIIDTGKRAKEGLGKMAFRRSLAKEMPYFHAWFTLDGGLGHIVEDSSRWPKGDLFAREILGGMLDCEPDVIKRQGRWTRNDDRVDGFKKRWRKFDWTRVLTTDE</sequence>
<accession>A0AAE0NWS7</accession>
<dbReference type="Proteomes" id="UP001285441">
    <property type="component" value="Unassembled WGS sequence"/>
</dbReference>
<comment type="similarity">
    <text evidence="1">Belongs to the CWF19 family.</text>
</comment>
<feature type="domain" description="Cwf19-like protein C-terminal" evidence="3">
    <location>
        <begin position="625"/>
        <end position="727"/>
    </location>
</feature>
<dbReference type="EMBL" id="JAULSW010000002">
    <property type="protein sequence ID" value="KAK3389172.1"/>
    <property type="molecule type" value="Genomic_DNA"/>
</dbReference>
<proteinExistence type="inferred from homology"/>
<dbReference type="Pfam" id="PF04676">
    <property type="entry name" value="CwfJ_C_2"/>
    <property type="match status" value="1"/>
</dbReference>
<dbReference type="InterPro" id="IPR040194">
    <property type="entry name" value="Cwf19-like"/>
</dbReference>
<feature type="compositionally biased region" description="Basic and acidic residues" evidence="2">
    <location>
        <begin position="181"/>
        <end position="193"/>
    </location>
</feature>
<feature type="compositionally biased region" description="Basic and acidic residues" evidence="2">
    <location>
        <begin position="105"/>
        <end position="154"/>
    </location>
</feature>
<evidence type="ECO:0000259" key="3">
    <source>
        <dbReference type="Pfam" id="PF04676"/>
    </source>
</evidence>
<feature type="compositionally biased region" description="Basic and acidic residues" evidence="2">
    <location>
        <begin position="38"/>
        <end position="60"/>
    </location>
</feature>
<protein>
    <submittedName>
        <fullName evidence="5">CwfJ C-terminus 1-domain-containing protein-like protein</fullName>
    </submittedName>
</protein>
<gene>
    <name evidence="5" type="ORF">B0H63DRAFT_408816</name>
</gene>
<evidence type="ECO:0000259" key="4">
    <source>
        <dbReference type="Pfam" id="PF04677"/>
    </source>
</evidence>
<feature type="compositionally biased region" description="Basic and acidic residues" evidence="2">
    <location>
        <begin position="1"/>
        <end position="29"/>
    </location>
</feature>
<dbReference type="InterPro" id="IPR006768">
    <property type="entry name" value="Cwf19-like_C_dom-1"/>
</dbReference>
<evidence type="ECO:0000313" key="5">
    <source>
        <dbReference type="EMBL" id="KAK3389172.1"/>
    </source>
</evidence>
<feature type="domain" description="Cwf19-like C-terminal" evidence="4">
    <location>
        <begin position="487"/>
        <end position="616"/>
    </location>
</feature>
<dbReference type="AlphaFoldDB" id="A0AAE0NWS7"/>
<organism evidence="5 6">
    <name type="scientific">Podospora didyma</name>
    <dbReference type="NCBI Taxonomy" id="330526"/>
    <lineage>
        <taxon>Eukaryota</taxon>
        <taxon>Fungi</taxon>
        <taxon>Dikarya</taxon>
        <taxon>Ascomycota</taxon>
        <taxon>Pezizomycotina</taxon>
        <taxon>Sordariomycetes</taxon>
        <taxon>Sordariomycetidae</taxon>
        <taxon>Sordariales</taxon>
        <taxon>Podosporaceae</taxon>
        <taxon>Podospora</taxon>
    </lineage>
</organism>
<name>A0AAE0NWS7_9PEZI</name>
<feature type="region of interest" description="Disordered" evidence="2">
    <location>
        <begin position="1"/>
        <end position="193"/>
    </location>
</feature>
<feature type="compositionally biased region" description="Basic residues" evidence="2">
    <location>
        <begin position="95"/>
        <end position="104"/>
    </location>
</feature>
<dbReference type="PANTHER" id="PTHR12072:SF5">
    <property type="entry name" value="CWF19-LIKE PROTEIN 2"/>
    <property type="match status" value="1"/>
</dbReference>
<evidence type="ECO:0000256" key="2">
    <source>
        <dbReference type="SAM" id="MobiDB-lite"/>
    </source>
</evidence>
<dbReference type="Pfam" id="PF04677">
    <property type="entry name" value="CwfJ_C_1"/>
    <property type="match status" value="1"/>
</dbReference>